<dbReference type="Proteomes" id="UP001057402">
    <property type="component" value="Chromosome 9"/>
</dbReference>
<keyword evidence="2" id="KW-1185">Reference proteome</keyword>
<protein>
    <submittedName>
        <fullName evidence="1">Uncharacterized protein</fullName>
    </submittedName>
</protein>
<reference evidence="2" key="1">
    <citation type="journal article" date="2023" name="Front. Plant Sci.">
        <title>Chromosomal-level genome assembly of Melastoma candidum provides insights into trichome evolution.</title>
        <authorList>
            <person name="Zhong Y."/>
            <person name="Wu W."/>
            <person name="Sun C."/>
            <person name="Zou P."/>
            <person name="Liu Y."/>
            <person name="Dai S."/>
            <person name="Zhou R."/>
        </authorList>
    </citation>
    <scope>NUCLEOTIDE SEQUENCE [LARGE SCALE GENOMIC DNA]</scope>
</reference>
<comment type="caution">
    <text evidence="1">The sequence shown here is derived from an EMBL/GenBank/DDBJ whole genome shotgun (WGS) entry which is preliminary data.</text>
</comment>
<accession>A0ACB9MN77</accession>
<organism evidence="1 2">
    <name type="scientific">Melastoma candidum</name>
    <dbReference type="NCBI Taxonomy" id="119954"/>
    <lineage>
        <taxon>Eukaryota</taxon>
        <taxon>Viridiplantae</taxon>
        <taxon>Streptophyta</taxon>
        <taxon>Embryophyta</taxon>
        <taxon>Tracheophyta</taxon>
        <taxon>Spermatophyta</taxon>
        <taxon>Magnoliopsida</taxon>
        <taxon>eudicotyledons</taxon>
        <taxon>Gunneridae</taxon>
        <taxon>Pentapetalae</taxon>
        <taxon>rosids</taxon>
        <taxon>malvids</taxon>
        <taxon>Myrtales</taxon>
        <taxon>Melastomataceae</taxon>
        <taxon>Melastomatoideae</taxon>
        <taxon>Melastomateae</taxon>
        <taxon>Melastoma</taxon>
    </lineage>
</organism>
<dbReference type="EMBL" id="CM042888">
    <property type="protein sequence ID" value="KAI4325136.1"/>
    <property type="molecule type" value="Genomic_DNA"/>
</dbReference>
<proteinExistence type="predicted"/>
<evidence type="ECO:0000313" key="1">
    <source>
        <dbReference type="EMBL" id="KAI4325136.1"/>
    </source>
</evidence>
<sequence>MSSSSALFSLALLAALLSVPSSLAQTAPSPSVPSGPPNLTAILEKGGQYTFFIRLLNTTQVAAQIENQLNTSTEGLTVLAPTDNAFNALSAGTINNLSPEQQVQLVLYHVLPKFYSLQSFLTVSNPVRTQANYGLNFTGQGNQVNVSSGTVETQLNNVLYSQFPLATYELDKVLLPAQLFESPPPASSPPPPSKSGGSSTTATAPSTSDKSSGLVDRSWTSGAGVVVGVVLMVLMGGGLA</sequence>
<evidence type="ECO:0000313" key="2">
    <source>
        <dbReference type="Proteomes" id="UP001057402"/>
    </source>
</evidence>
<gene>
    <name evidence="1" type="ORF">MLD38_030559</name>
</gene>
<name>A0ACB9MN77_9MYRT</name>